<dbReference type="Pfam" id="PF00908">
    <property type="entry name" value="dTDP_sugar_isom"/>
    <property type="match status" value="1"/>
</dbReference>
<comment type="caution">
    <text evidence="2">The sequence shown here is derived from an EMBL/GenBank/DDBJ whole genome shotgun (WGS) entry which is preliminary data.</text>
</comment>
<dbReference type="InterPro" id="IPR014710">
    <property type="entry name" value="RmlC-like_jellyroll"/>
</dbReference>
<gene>
    <name evidence="2" type="ORF">A2799_02195</name>
</gene>
<protein>
    <recommendedName>
        <fullName evidence="4">Spore coat protein</fullName>
    </recommendedName>
</protein>
<evidence type="ECO:0008006" key="4">
    <source>
        <dbReference type="Google" id="ProtNLM"/>
    </source>
</evidence>
<evidence type="ECO:0000313" key="2">
    <source>
        <dbReference type="EMBL" id="OGK18891.1"/>
    </source>
</evidence>
<reference evidence="2 3" key="1">
    <citation type="journal article" date="2016" name="Nat. Commun.">
        <title>Thousands of microbial genomes shed light on interconnected biogeochemical processes in an aquifer system.</title>
        <authorList>
            <person name="Anantharaman K."/>
            <person name="Brown C.T."/>
            <person name="Hug L.A."/>
            <person name="Sharon I."/>
            <person name="Castelle C.J."/>
            <person name="Probst A.J."/>
            <person name="Thomas B.C."/>
            <person name="Singh A."/>
            <person name="Wilkins M.J."/>
            <person name="Karaoz U."/>
            <person name="Brodie E.L."/>
            <person name="Williams K.H."/>
            <person name="Hubbard S.S."/>
            <person name="Banfield J.F."/>
        </authorList>
    </citation>
    <scope>NUCLEOTIDE SEQUENCE [LARGE SCALE GENOMIC DNA]</scope>
</reference>
<dbReference type="Gene3D" id="2.60.120.10">
    <property type="entry name" value="Jelly Rolls"/>
    <property type="match status" value="1"/>
</dbReference>
<dbReference type="InterPro" id="IPR011051">
    <property type="entry name" value="RmlC_Cupin_sf"/>
</dbReference>
<evidence type="ECO:0000313" key="3">
    <source>
        <dbReference type="Proteomes" id="UP000176850"/>
    </source>
</evidence>
<feature type="site" description="Participates in a stacking interaction with the thymidine ring of dTDP-4-oxo-6-deoxyglucose" evidence="1">
    <location>
        <position position="147"/>
    </location>
</feature>
<accession>A0A1F7GJ10</accession>
<proteinExistence type="predicted"/>
<dbReference type="GO" id="GO:0005829">
    <property type="term" value="C:cytosol"/>
    <property type="evidence" value="ECO:0007669"/>
    <property type="project" value="TreeGrafter"/>
</dbReference>
<dbReference type="GO" id="GO:0008830">
    <property type="term" value="F:dTDP-4-dehydrorhamnose 3,5-epimerase activity"/>
    <property type="evidence" value="ECO:0007669"/>
    <property type="project" value="InterPro"/>
</dbReference>
<dbReference type="EMBL" id="MFZH01000023">
    <property type="protein sequence ID" value="OGK18891.1"/>
    <property type="molecule type" value="Genomic_DNA"/>
</dbReference>
<dbReference type="AlphaFoldDB" id="A0A1F7GJ10"/>
<dbReference type="PANTHER" id="PTHR21047:SF2">
    <property type="entry name" value="THYMIDINE DIPHOSPHO-4-KETO-RHAMNOSE 3,5-EPIMERASE"/>
    <property type="match status" value="1"/>
</dbReference>
<dbReference type="Proteomes" id="UP000176850">
    <property type="component" value="Unassembled WGS sequence"/>
</dbReference>
<organism evidence="2 3">
    <name type="scientific">Candidatus Roizmanbacteria bacterium RIFCSPHIGHO2_01_FULL_39_24</name>
    <dbReference type="NCBI Taxonomy" id="1802032"/>
    <lineage>
        <taxon>Bacteria</taxon>
        <taxon>Candidatus Roizmaniibacteriota</taxon>
    </lineage>
</organism>
<dbReference type="PANTHER" id="PTHR21047">
    <property type="entry name" value="DTDP-6-DEOXY-D-GLUCOSE-3,5 EPIMERASE"/>
    <property type="match status" value="1"/>
</dbReference>
<dbReference type="GO" id="GO:0000271">
    <property type="term" value="P:polysaccharide biosynthetic process"/>
    <property type="evidence" value="ECO:0007669"/>
    <property type="project" value="TreeGrafter"/>
</dbReference>
<dbReference type="GO" id="GO:0019305">
    <property type="term" value="P:dTDP-rhamnose biosynthetic process"/>
    <property type="evidence" value="ECO:0007669"/>
    <property type="project" value="TreeGrafter"/>
</dbReference>
<evidence type="ECO:0000256" key="1">
    <source>
        <dbReference type="PIRSR" id="PIRSR600888-3"/>
    </source>
</evidence>
<dbReference type="SUPFAM" id="SSF51182">
    <property type="entry name" value="RmlC-like cupins"/>
    <property type="match status" value="1"/>
</dbReference>
<sequence length="172" mass="19907">MVQSHVYTQDYATKVTIEGVKLIPVKYSVGDEGDFSELMRLDDKGEVEAMPGFKLAQINRTQLFPGSVKAWHLHLKQNEFWYLPPQFQMMVGLWDLRKHSQTVNKTMRVNVGGGTSCLLYVPCGVAHGAAVFGNRNIELFYFVNQKFDIKDPDEKRIRWDYLGKEFWSPERD</sequence>
<dbReference type="InterPro" id="IPR000888">
    <property type="entry name" value="RmlC-like"/>
</dbReference>
<name>A0A1F7GJ10_9BACT</name>